<dbReference type="RefSeq" id="WP_188528812.1">
    <property type="nucleotide sequence ID" value="NZ_BMGI01000005.1"/>
</dbReference>
<organism evidence="1 2">
    <name type="scientific">Sinisalibacter lacisalsi</name>
    <dbReference type="NCBI Taxonomy" id="1526570"/>
    <lineage>
        <taxon>Bacteria</taxon>
        <taxon>Pseudomonadati</taxon>
        <taxon>Pseudomonadota</taxon>
        <taxon>Alphaproteobacteria</taxon>
        <taxon>Rhodobacterales</taxon>
        <taxon>Roseobacteraceae</taxon>
        <taxon>Sinisalibacter</taxon>
    </lineage>
</organism>
<dbReference type="InterPro" id="IPR050563">
    <property type="entry name" value="4-hydroxybenzoyl-CoA_TE"/>
</dbReference>
<comment type="caution">
    <text evidence="1">The sequence shown here is derived from an EMBL/GenBank/DDBJ whole genome shotgun (WGS) entry which is preliminary data.</text>
</comment>
<name>A0ABQ1QRG5_9RHOB</name>
<sequence length="157" mass="17775">MSTPHISSVMEVVPEWIDYNGHMNMAYYTMLFDRAGDEFYGIIGLGPDYAKSRGHTCYTAEFHIRYLRELHLGDRVRVHSWMLDHDAKRFHAWQEIHHEDGWIAATGETLALHIDMSGPRVAPFPADIAAGMDAFARTHGLPEKPEGAGRSIGIARR</sequence>
<proteinExistence type="predicted"/>
<dbReference type="PANTHER" id="PTHR31793:SF2">
    <property type="entry name" value="BLR1345 PROTEIN"/>
    <property type="match status" value="1"/>
</dbReference>
<dbReference type="Pfam" id="PF13279">
    <property type="entry name" value="4HBT_2"/>
    <property type="match status" value="1"/>
</dbReference>
<evidence type="ECO:0000313" key="1">
    <source>
        <dbReference type="EMBL" id="GGD42414.1"/>
    </source>
</evidence>
<gene>
    <name evidence="1" type="ORF">GCM10011358_27800</name>
</gene>
<keyword evidence="2" id="KW-1185">Reference proteome</keyword>
<evidence type="ECO:0000313" key="2">
    <source>
        <dbReference type="Proteomes" id="UP000617355"/>
    </source>
</evidence>
<dbReference type="PANTHER" id="PTHR31793">
    <property type="entry name" value="4-HYDROXYBENZOYL-COA THIOESTERASE FAMILY MEMBER"/>
    <property type="match status" value="1"/>
</dbReference>
<dbReference type="InterPro" id="IPR029069">
    <property type="entry name" value="HotDog_dom_sf"/>
</dbReference>
<accession>A0ABQ1QRG5</accession>
<dbReference type="Gene3D" id="3.10.129.10">
    <property type="entry name" value="Hotdog Thioesterase"/>
    <property type="match status" value="1"/>
</dbReference>
<dbReference type="Proteomes" id="UP000617355">
    <property type="component" value="Unassembled WGS sequence"/>
</dbReference>
<dbReference type="EMBL" id="BMGI01000005">
    <property type="protein sequence ID" value="GGD42414.1"/>
    <property type="molecule type" value="Genomic_DNA"/>
</dbReference>
<protein>
    <submittedName>
        <fullName evidence="1">Thioesterase</fullName>
    </submittedName>
</protein>
<dbReference type="SUPFAM" id="SSF54637">
    <property type="entry name" value="Thioesterase/thiol ester dehydrase-isomerase"/>
    <property type="match status" value="1"/>
</dbReference>
<reference evidence="2" key="1">
    <citation type="journal article" date="2019" name="Int. J. Syst. Evol. Microbiol.">
        <title>The Global Catalogue of Microorganisms (GCM) 10K type strain sequencing project: providing services to taxonomists for standard genome sequencing and annotation.</title>
        <authorList>
            <consortium name="The Broad Institute Genomics Platform"/>
            <consortium name="The Broad Institute Genome Sequencing Center for Infectious Disease"/>
            <person name="Wu L."/>
            <person name="Ma J."/>
        </authorList>
    </citation>
    <scope>NUCLEOTIDE SEQUENCE [LARGE SCALE GENOMIC DNA]</scope>
    <source>
        <strain evidence="2">CGMCC 1.12922</strain>
    </source>
</reference>
<dbReference type="CDD" id="cd00586">
    <property type="entry name" value="4HBT"/>
    <property type="match status" value="1"/>
</dbReference>